<keyword evidence="5 11" id="KW-0418">Kinase</keyword>
<dbReference type="Gene3D" id="3.30.200.20">
    <property type="entry name" value="Phosphorylase Kinase, domain 1"/>
    <property type="match status" value="1"/>
</dbReference>
<evidence type="ECO:0000256" key="7">
    <source>
        <dbReference type="PROSITE-ProRule" id="PRU10141"/>
    </source>
</evidence>
<dbReference type="PROSITE" id="PS00108">
    <property type="entry name" value="PROTEIN_KINASE_ST"/>
    <property type="match status" value="1"/>
</dbReference>
<reference evidence="11 12" key="1">
    <citation type="submission" date="2019-02" db="EMBL/GenBank/DDBJ databases">
        <title>Kribbella capetownensis sp. nov. and Kribbella speibonae sp. nov., isolated from soil.</title>
        <authorList>
            <person name="Curtis S.M."/>
            <person name="Norton I."/>
            <person name="Everest G.J."/>
            <person name="Meyers P.R."/>
        </authorList>
    </citation>
    <scope>NUCLEOTIDE SEQUENCE [LARGE SCALE GENOMIC DNA]</scope>
    <source>
        <strain evidence="11 12">YM53</strain>
    </source>
</reference>
<dbReference type="AlphaFoldDB" id="A0A4R0JDQ5"/>
<dbReference type="PANTHER" id="PTHR43289:SF6">
    <property type="entry name" value="SERINE_THREONINE-PROTEIN KINASE NEKL-3"/>
    <property type="match status" value="1"/>
</dbReference>
<dbReference type="EMBL" id="SJKD01000011">
    <property type="protein sequence ID" value="TCC44050.1"/>
    <property type="molecule type" value="Genomic_DNA"/>
</dbReference>
<dbReference type="FunFam" id="1.10.510.10:FF:000021">
    <property type="entry name" value="Serine/threonine protein kinase"/>
    <property type="match status" value="1"/>
</dbReference>
<evidence type="ECO:0000256" key="1">
    <source>
        <dbReference type="ARBA" id="ARBA00012513"/>
    </source>
</evidence>
<dbReference type="EC" id="2.7.11.1" evidence="1"/>
<feature type="binding site" evidence="7">
    <location>
        <position position="34"/>
    </location>
    <ligand>
        <name>ATP</name>
        <dbReference type="ChEBI" id="CHEBI:30616"/>
    </ligand>
</feature>
<evidence type="ECO:0000313" key="12">
    <source>
        <dbReference type="Proteomes" id="UP000293342"/>
    </source>
</evidence>
<organism evidence="11 12">
    <name type="scientific">Kribbella capetownensis</name>
    <dbReference type="NCBI Taxonomy" id="1572659"/>
    <lineage>
        <taxon>Bacteria</taxon>
        <taxon>Bacillati</taxon>
        <taxon>Actinomycetota</taxon>
        <taxon>Actinomycetes</taxon>
        <taxon>Propionibacteriales</taxon>
        <taxon>Kribbellaceae</taxon>
        <taxon>Kribbella</taxon>
    </lineage>
</organism>
<dbReference type="OrthoDB" id="9762169at2"/>
<feature type="region of interest" description="Disordered" evidence="8">
    <location>
        <begin position="307"/>
        <end position="384"/>
    </location>
</feature>
<keyword evidence="3" id="KW-0808">Transferase</keyword>
<evidence type="ECO:0000256" key="2">
    <source>
        <dbReference type="ARBA" id="ARBA00022527"/>
    </source>
</evidence>
<feature type="compositionally biased region" description="Polar residues" evidence="8">
    <location>
        <begin position="307"/>
        <end position="316"/>
    </location>
</feature>
<feature type="compositionally biased region" description="Basic and acidic residues" evidence="8">
    <location>
        <begin position="368"/>
        <end position="384"/>
    </location>
</feature>
<evidence type="ECO:0000256" key="4">
    <source>
        <dbReference type="ARBA" id="ARBA00022741"/>
    </source>
</evidence>
<dbReference type="InterPro" id="IPR008271">
    <property type="entry name" value="Ser/Thr_kinase_AS"/>
</dbReference>
<evidence type="ECO:0000256" key="6">
    <source>
        <dbReference type="ARBA" id="ARBA00022840"/>
    </source>
</evidence>
<dbReference type="InterPro" id="IPR000719">
    <property type="entry name" value="Prot_kinase_dom"/>
</dbReference>
<keyword evidence="12" id="KW-1185">Reference proteome</keyword>
<evidence type="ECO:0000256" key="8">
    <source>
        <dbReference type="SAM" id="MobiDB-lite"/>
    </source>
</evidence>
<dbReference type="Pfam" id="PF00069">
    <property type="entry name" value="Pkinase"/>
    <property type="match status" value="1"/>
</dbReference>
<dbReference type="GO" id="GO:0004674">
    <property type="term" value="F:protein serine/threonine kinase activity"/>
    <property type="evidence" value="ECO:0007669"/>
    <property type="project" value="UniProtKB-KW"/>
</dbReference>
<dbReference type="PROSITE" id="PS50011">
    <property type="entry name" value="PROTEIN_KINASE_DOM"/>
    <property type="match status" value="1"/>
</dbReference>
<evidence type="ECO:0000313" key="11">
    <source>
        <dbReference type="EMBL" id="TCC44050.1"/>
    </source>
</evidence>
<dbReference type="Proteomes" id="UP000293342">
    <property type="component" value="Unassembled WGS sequence"/>
</dbReference>
<name>A0A4R0JDQ5_9ACTN</name>
<dbReference type="PANTHER" id="PTHR43289">
    <property type="entry name" value="MITOGEN-ACTIVATED PROTEIN KINASE KINASE KINASE 20-RELATED"/>
    <property type="match status" value="1"/>
</dbReference>
<keyword evidence="9" id="KW-0812">Transmembrane</keyword>
<feature type="compositionally biased region" description="Low complexity" evidence="8">
    <location>
        <begin position="317"/>
        <end position="356"/>
    </location>
</feature>
<dbReference type="InterPro" id="IPR017441">
    <property type="entry name" value="Protein_kinase_ATP_BS"/>
</dbReference>
<keyword evidence="6 7" id="KW-0067">ATP-binding</keyword>
<dbReference type="SUPFAM" id="SSF56112">
    <property type="entry name" value="Protein kinase-like (PK-like)"/>
    <property type="match status" value="1"/>
</dbReference>
<evidence type="ECO:0000256" key="5">
    <source>
        <dbReference type="ARBA" id="ARBA00022777"/>
    </source>
</evidence>
<evidence type="ECO:0000256" key="3">
    <source>
        <dbReference type="ARBA" id="ARBA00022679"/>
    </source>
</evidence>
<keyword evidence="9" id="KW-1133">Transmembrane helix</keyword>
<comment type="caution">
    <text evidence="11">The sequence shown here is derived from an EMBL/GenBank/DDBJ whole genome shotgun (WGS) entry which is preliminary data.</text>
</comment>
<keyword evidence="9" id="KW-0472">Membrane</keyword>
<dbReference type="SMART" id="SM00220">
    <property type="entry name" value="S_TKc"/>
    <property type="match status" value="1"/>
</dbReference>
<keyword evidence="2 11" id="KW-0723">Serine/threonine-protein kinase</keyword>
<dbReference type="InterPro" id="IPR011009">
    <property type="entry name" value="Kinase-like_dom_sf"/>
</dbReference>
<dbReference type="Gene3D" id="1.10.510.10">
    <property type="entry name" value="Transferase(Phosphotransferase) domain 1"/>
    <property type="match status" value="1"/>
</dbReference>
<protein>
    <recommendedName>
        <fullName evidence="1">non-specific serine/threonine protein kinase</fullName>
        <ecNumber evidence="1">2.7.11.1</ecNumber>
    </recommendedName>
</protein>
<evidence type="ECO:0000256" key="9">
    <source>
        <dbReference type="SAM" id="Phobius"/>
    </source>
</evidence>
<feature type="transmembrane region" description="Helical" evidence="9">
    <location>
        <begin position="281"/>
        <end position="300"/>
    </location>
</feature>
<proteinExistence type="predicted"/>
<sequence>MAGRYRIVGVIGRGGMGEVYRATDQVLGRDVAVKLMLPVPGTLAASERFLREARATARIHDPHVVAAYDFGDHDGCCYLAMELVSGRSVGDELRREGPFAPDRAVHIVRQAAAGLAAAHRLGIVHRDIKPGNLLLADDGTVKVADFGIVRFLEDYTTTLTSTGQIVGTSHFLAPERALGRPAEPPSDVYALGCVLYQLVTGHPPFLADEPASIMFQHVRREPVPPSELRPELAGDVEALLLWMLTKDPAERPTAAQVTDGARPPVPGVLPVRRAVARPVRAGVVAGLALMLSATVGIVFATRDVKLPTTNDLSPTDSRTTPPSAVPTTTSRPPSPAPTQTVTQTTTLRPVPRSGPSKPKPPDPGSTGRPKDDKPGQDKPKKPKP</sequence>
<feature type="domain" description="Protein kinase" evidence="10">
    <location>
        <begin position="5"/>
        <end position="265"/>
    </location>
</feature>
<dbReference type="CDD" id="cd14014">
    <property type="entry name" value="STKc_PknB_like"/>
    <property type="match status" value="1"/>
</dbReference>
<accession>A0A4R0JDQ5</accession>
<dbReference type="GO" id="GO:0005524">
    <property type="term" value="F:ATP binding"/>
    <property type="evidence" value="ECO:0007669"/>
    <property type="project" value="UniProtKB-UniRule"/>
</dbReference>
<evidence type="ECO:0000259" key="10">
    <source>
        <dbReference type="PROSITE" id="PS50011"/>
    </source>
</evidence>
<dbReference type="PROSITE" id="PS00107">
    <property type="entry name" value="PROTEIN_KINASE_ATP"/>
    <property type="match status" value="1"/>
</dbReference>
<gene>
    <name evidence="11" type="ORF">E0H75_37665</name>
</gene>
<keyword evidence="4 7" id="KW-0547">Nucleotide-binding</keyword>